<sequence length="596" mass="66099">MDRGRRAEPYSNATIWTREIARNLASHLSRVSNAHSCVDTRSPKSTRLPQFHHPNTQKRCPSSPMKTRHPILTITRNPNLNGGQELDVSGGENAREEIEGDASSNHDSEIGQRTCNAKQEIVHGSRKDIPAVKPPAKKRAINGNVSDMTTYDSPQRHHVSHDYYKRQEQRKIWQENQALNKRLQSAKATLNFREWEKDGKWTQEFLKTQERRRHALQQELRRAQISPQAVLRSRPLKSLHHHVKKTALDSDKYVEFSCSLSARASGRRDSKGQILLGSRGGFEALAQHPSAANHRRIMILRQQKHSPRIYANAAKPLPSDIDAVSSAGQTAFIPDNEIVAVRFTFSRGRSRNTDPVTNGIEQSDQPEPLIIEGDRDTMSLSGAFSPGVELETELNAFAVNDSTDQPQGDLAFEGDADTGAGSNIAVEESECYQSDADFYNNNSQNDVAVLSAEDVAADADSSGETLDHVTRDEEAVSEKVESEIQALDHVTSPSPSPQVERTQSSSDEEEGDCDGDNFNEDALPPARATEWQHDKLEASGYASEFEDEAQGNIADASPANNLDSLVNAMSLDNQEEDDDDEEYSATTLSKQQVEVI</sequence>
<feature type="compositionally biased region" description="Acidic residues" evidence="1">
    <location>
        <begin position="573"/>
        <end position="583"/>
    </location>
</feature>
<proteinExistence type="predicted"/>
<gene>
    <name evidence="2" type="ORF">L915_06535</name>
    <name evidence="3" type="ORF">L916_06476</name>
</gene>
<feature type="compositionally biased region" description="Acidic residues" evidence="1">
    <location>
        <begin position="506"/>
        <end position="519"/>
    </location>
</feature>
<dbReference type="EMBL" id="KI672239">
    <property type="protein sequence ID" value="ETL42793.1"/>
    <property type="molecule type" value="Genomic_DNA"/>
</dbReference>
<dbReference type="EMBL" id="KI685674">
    <property type="protein sequence ID" value="ETK89387.1"/>
    <property type="molecule type" value="Genomic_DNA"/>
</dbReference>
<evidence type="ECO:0000313" key="4">
    <source>
        <dbReference type="Proteomes" id="UP000053864"/>
    </source>
</evidence>
<organism evidence="2">
    <name type="scientific">Phytophthora nicotianae</name>
    <name type="common">Potato buckeye rot agent</name>
    <name type="synonym">Phytophthora parasitica</name>
    <dbReference type="NCBI Taxonomy" id="4792"/>
    <lineage>
        <taxon>Eukaryota</taxon>
        <taxon>Sar</taxon>
        <taxon>Stramenopiles</taxon>
        <taxon>Oomycota</taxon>
        <taxon>Peronosporomycetes</taxon>
        <taxon>Peronosporales</taxon>
        <taxon>Peronosporaceae</taxon>
        <taxon>Phytophthora</taxon>
    </lineage>
</organism>
<feature type="compositionally biased region" description="Polar residues" evidence="1">
    <location>
        <begin position="584"/>
        <end position="596"/>
    </location>
</feature>
<feature type="compositionally biased region" description="Polar residues" evidence="1">
    <location>
        <begin position="491"/>
        <end position="505"/>
    </location>
</feature>
<evidence type="ECO:0000313" key="2">
    <source>
        <dbReference type="EMBL" id="ETK89387.1"/>
    </source>
</evidence>
<accession>W2H2D6</accession>
<dbReference type="Proteomes" id="UP000053236">
    <property type="component" value="Unassembled WGS sequence"/>
</dbReference>
<reference evidence="3 4" key="2">
    <citation type="submission" date="2013-11" db="EMBL/GenBank/DDBJ databases">
        <title>The Genome Sequence of Phytophthora parasitica CJ05E6.</title>
        <authorList>
            <consortium name="The Broad Institute Genomics Platform"/>
            <person name="Russ C."/>
            <person name="Tyler B."/>
            <person name="Panabieres F."/>
            <person name="Shan W."/>
            <person name="Tripathy S."/>
            <person name="Grunwald N."/>
            <person name="Machado M."/>
            <person name="Johnson C.S."/>
            <person name="Arredondo F."/>
            <person name="Hong C."/>
            <person name="Coffey M."/>
            <person name="Young S.K."/>
            <person name="Zeng Q."/>
            <person name="Gargeya S."/>
            <person name="Fitzgerald M."/>
            <person name="Abouelleil A."/>
            <person name="Alvarado L."/>
            <person name="Chapman S.B."/>
            <person name="Gainer-Dewar J."/>
            <person name="Goldberg J."/>
            <person name="Griggs A."/>
            <person name="Gujja S."/>
            <person name="Hansen M."/>
            <person name="Howarth C."/>
            <person name="Imamovic A."/>
            <person name="Ireland A."/>
            <person name="Larimer J."/>
            <person name="McCowan C."/>
            <person name="Murphy C."/>
            <person name="Pearson M."/>
            <person name="Poon T.W."/>
            <person name="Priest M."/>
            <person name="Roberts A."/>
            <person name="Saif S."/>
            <person name="Shea T."/>
            <person name="Sykes S."/>
            <person name="Wortman J."/>
            <person name="Nusbaum C."/>
            <person name="Birren B."/>
        </authorList>
    </citation>
    <scope>NUCLEOTIDE SEQUENCE [LARGE SCALE GENOMIC DNA]</scope>
    <source>
        <strain evidence="3 4">CJ05E6</strain>
    </source>
</reference>
<feature type="region of interest" description="Disordered" evidence="1">
    <location>
        <begin position="400"/>
        <end position="420"/>
    </location>
</feature>
<evidence type="ECO:0000256" key="1">
    <source>
        <dbReference type="SAM" id="MobiDB-lite"/>
    </source>
</evidence>
<evidence type="ECO:0000313" key="3">
    <source>
        <dbReference type="EMBL" id="ETL42793.1"/>
    </source>
</evidence>
<feature type="region of interest" description="Disordered" evidence="1">
    <location>
        <begin position="36"/>
        <end position="65"/>
    </location>
</feature>
<name>W2H2D6_PHYNI</name>
<protein>
    <submittedName>
        <fullName evidence="2">Uncharacterized protein</fullName>
    </submittedName>
</protein>
<dbReference type="AlphaFoldDB" id="W2H2D6"/>
<reference evidence="2" key="1">
    <citation type="submission" date="2013-11" db="EMBL/GenBank/DDBJ databases">
        <title>The Genome Sequence of Phytophthora parasitica CJ02B3.</title>
        <authorList>
            <consortium name="The Broad Institute Genomics Platform"/>
            <person name="Russ C."/>
            <person name="Tyler B."/>
            <person name="Panabieres F."/>
            <person name="Shan W."/>
            <person name="Tripathy S."/>
            <person name="Grunwald N."/>
            <person name="Machado M."/>
            <person name="Johnson C.S."/>
            <person name="Arredondo F."/>
            <person name="Hong C."/>
            <person name="Coffey M."/>
            <person name="Young S.K."/>
            <person name="Zeng Q."/>
            <person name="Gargeya S."/>
            <person name="Fitzgerald M."/>
            <person name="Abouelleil A."/>
            <person name="Alvarado L."/>
            <person name="Chapman S.B."/>
            <person name="Gainer-Dewar J."/>
            <person name="Goldberg J."/>
            <person name="Griggs A."/>
            <person name="Gujja S."/>
            <person name="Hansen M."/>
            <person name="Howarth C."/>
            <person name="Imamovic A."/>
            <person name="Ireland A."/>
            <person name="Larimer J."/>
            <person name="McCowan C."/>
            <person name="Murphy C."/>
            <person name="Pearson M."/>
            <person name="Poon T.W."/>
            <person name="Priest M."/>
            <person name="Roberts A."/>
            <person name="Saif S."/>
            <person name="Shea T."/>
            <person name="Sykes S."/>
            <person name="Wortman J."/>
            <person name="Nusbaum C."/>
            <person name="Birren B."/>
        </authorList>
    </citation>
    <scope>NUCLEOTIDE SEQUENCE [LARGE SCALE GENOMIC DNA]</scope>
    <source>
        <strain evidence="2">CJ02B3</strain>
    </source>
</reference>
<feature type="compositionally biased region" description="Polar residues" evidence="1">
    <location>
        <begin position="43"/>
        <end position="60"/>
    </location>
</feature>
<dbReference type="VEuPathDB" id="FungiDB:PPTG_02758"/>
<feature type="region of interest" description="Disordered" evidence="1">
    <location>
        <begin position="481"/>
        <end position="596"/>
    </location>
</feature>
<dbReference type="Proteomes" id="UP000053864">
    <property type="component" value="Unassembled WGS sequence"/>
</dbReference>